<protein>
    <recommendedName>
        <fullName evidence="2">Alcohol dehydrogenase-like N-terminal domain-containing protein</fullName>
    </recommendedName>
</protein>
<dbReference type="Proteomes" id="UP000766486">
    <property type="component" value="Unassembled WGS sequence"/>
</dbReference>
<dbReference type="InterPro" id="IPR052711">
    <property type="entry name" value="Zinc_ADH-like"/>
</dbReference>
<dbReference type="EMBL" id="CABFNS010000739">
    <property type="protein sequence ID" value="VUC25684.1"/>
    <property type="molecule type" value="Genomic_DNA"/>
</dbReference>
<dbReference type="PANTHER" id="PTHR45033:SF3">
    <property type="entry name" value="DEHYDROGENASE, PUTATIVE (AFU_ORTHOLOGUE AFUA_2G13270)-RELATED"/>
    <property type="match status" value="1"/>
</dbReference>
<evidence type="ECO:0000313" key="3">
    <source>
        <dbReference type="EMBL" id="VUC25684.1"/>
    </source>
</evidence>
<feature type="region of interest" description="Disordered" evidence="1">
    <location>
        <begin position="95"/>
        <end position="114"/>
    </location>
</feature>
<dbReference type="Gene3D" id="3.90.180.10">
    <property type="entry name" value="Medium-chain alcohol dehydrogenases, catalytic domain"/>
    <property type="match status" value="1"/>
</dbReference>
<dbReference type="InterPro" id="IPR011032">
    <property type="entry name" value="GroES-like_sf"/>
</dbReference>
<dbReference type="PANTHER" id="PTHR45033">
    <property type="match status" value="1"/>
</dbReference>
<comment type="caution">
    <text evidence="3">The sequence shown here is derived from an EMBL/GenBank/DDBJ whole genome shotgun (WGS) entry which is preliminary data.</text>
</comment>
<evidence type="ECO:0000256" key="1">
    <source>
        <dbReference type="SAM" id="MobiDB-lite"/>
    </source>
</evidence>
<feature type="non-terminal residue" evidence="3">
    <location>
        <position position="114"/>
    </location>
</feature>
<feature type="region of interest" description="Disordered" evidence="1">
    <location>
        <begin position="15"/>
        <end position="40"/>
    </location>
</feature>
<dbReference type="SUPFAM" id="SSF50129">
    <property type="entry name" value="GroES-like"/>
    <property type="match status" value="1"/>
</dbReference>
<evidence type="ECO:0000259" key="2">
    <source>
        <dbReference type="Pfam" id="PF08240"/>
    </source>
</evidence>
<keyword evidence="4" id="KW-1185">Reference proteome</keyword>
<gene>
    <name evidence="3" type="ORF">CLO192961_LOCUS174673</name>
</gene>
<sequence>MSRVLNLKNIPGKPALISRRCPSPSPAGVRSSCASPPPLSTTAALNHRDLFIRHNLYPGIEHEKPLLADGSGTVVEVGPGVSNLLGEKVILTPMRGWESDPDGPEKFVATTGST</sequence>
<organism evidence="3 4">
    <name type="scientific">Bionectria ochroleuca</name>
    <name type="common">Gliocladium roseum</name>
    <dbReference type="NCBI Taxonomy" id="29856"/>
    <lineage>
        <taxon>Eukaryota</taxon>
        <taxon>Fungi</taxon>
        <taxon>Dikarya</taxon>
        <taxon>Ascomycota</taxon>
        <taxon>Pezizomycotina</taxon>
        <taxon>Sordariomycetes</taxon>
        <taxon>Hypocreomycetidae</taxon>
        <taxon>Hypocreales</taxon>
        <taxon>Bionectriaceae</taxon>
        <taxon>Clonostachys</taxon>
    </lineage>
</organism>
<accession>A0ABY6U6L4</accession>
<reference evidence="3 4" key="1">
    <citation type="submission" date="2019-06" db="EMBL/GenBank/DDBJ databases">
        <authorList>
            <person name="Broberg M."/>
        </authorList>
    </citation>
    <scope>NUCLEOTIDE SEQUENCE [LARGE SCALE GENOMIC DNA]</scope>
</reference>
<feature type="domain" description="Alcohol dehydrogenase-like N-terminal" evidence="2">
    <location>
        <begin position="42"/>
        <end position="94"/>
    </location>
</feature>
<name>A0ABY6U6L4_BIOOC</name>
<evidence type="ECO:0000313" key="4">
    <source>
        <dbReference type="Proteomes" id="UP000766486"/>
    </source>
</evidence>
<dbReference type="InterPro" id="IPR013154">
    <property type="entry name" value="ADH-like_N"/>
</dbReference>
<dbReference type="Pfam" id="PF08240">
    <property type="entry name" value="ADH_N"/>
    <property type="match status" value="1"/>
</dbReference>
<proteinExistence type="predicted"/>